<comment type="similarity">
    <text evidence="2">Belongs to the ABC-4 integral membrane protein family. LolC/E subfamily.</text>
</comment>
<dbReference type="AlphaFoldDB" id="M7PUX6"/>
<dbReference type="OrthoDB" id="5137249at2"/>
<comment type="subcellular location">
    <subcellularLocation>
        <location evidence="1">Cell membrane</location>
        <topology evidence="1">Multi-pass membrane protein</topology>
    </subcellularLocation>
</comment>
<evidence type="ECO:0000256" key="1">
    <source>
        <dbReference type="ARBA" id="ARBA00004651"/>
    </source>
</evidence>
<dbReference type="GO" id="GO:0098797">
    <property type="term" value="C:plasma membrane protein complex"/>
    <property type="evidence" value="ECO:0007669"/>
    <property type="project" value="TreeGrafter"/>
</dbReference>
<evidence type="ECO:0000256" key="7">
    <source>
        <dbReference type="SAM" id="Phobius"/>
    </source>
</evidence>
<dbReference type="PANTHER" id="PTHR30489">
    <property type="entry name" value="LIPOPROTEIN-RELEASING SYSTEM TRANSMEMBRANE PROTEIN LOLE"/>
    <property type="match status" value="1"/>
</dbReference>
<evidence type="ECO:0000313" key="10">
    <source>
        <dbReference type="EMBL" id="EMR14249.1"/>
    </source>
</evidence>
<comment type="caution">
    <text evidence="10">The sequence shown here is derived from an EMBL/GenBank/DDBJ whole genome shotgun (WGS) entry which is preliminary data.</text>
</comment>
<evidence type="ECO:0000259" key="9">
    <source>
        <dbReference type="Pfam" id="PF12704"/>
    </source>
</evidence>
<evidence type="ECO:0000256" key="3">
    <source>
        <dbReference type="ARBA" id="ARBA00022475"/>
    </source>
</evidence>
<keyword evidence="3" id="KW-1003">Cell membrane</keyword>
<evidence type="ECO:0000259" key="8">
    <source>
        <dbReference type="Pfam" id="PF02687"/>
    </source>
</evidence>
<dbReference type="RefSeq" id="WP_009725255.1">
    <property type="nucleotide sequence ID" value="NZ_APHR01000004.1"/>
</dbReference>
<feature type="transmembrane region" description="Helical" evidence="7">
    <location>
        <begin position="704"/>
        <end position="728"/>
    </location>
</feature>
<keyword evidence="5 7" id="KW-1133">Transmembrane helix</keyword>
<feature type="transmembrane region" description="Helical" evidence="7">
    <location>
        <begin position="21"/>
        <end position="41"/>
    </location>
</feature>
<dbReference type="PANTHER" id="PTHR30489:SF0">
    <property type="entry name" value="LIPOPROTEIN-RELEASING SYSTEM TRANSMEMBRANE PROTEIN LOLE"/>
    <property type="match status" value="1"/>
</dbReference>
<dbReference type="GO" id="GO:0044874">
    <property type="term" value="P:lipoprotein localization to outer membrane"/>
    <property type="evidence" value="ECO:0007669"/>
    <property type="project" value="TreeGrafter"/>
</dbReference>
<name>M7PUX6_9GAMM</name>
<sequence length="788" mass="85924">MLSPLDKKLFRDIWRVKGQAIAIMLVIASGVTLMVMMDGMVNSLTDTRDTYYERYRLAEVFAPVKRAPAHMVDRVADLDGVLVAEGRINAAGQINLPGIDVPVRMQAVSLPEHRQPGLNAVYLSAGRHLQANQRDEVLLLESFAREHELAPGDRMTVTMNGARHQFHIVGLAQSPEFLYTTPPGELVPDEARFAVVWMNQKALAAVFDLDGAVNEILLRTSRDVSETGIITELDRLLSPYGGLGAYSLDDHLSNRFIVDEINSLRVSSRTVPPVFLGVAAFLLYIVISRMVQVEREQIGLLKAFGYSSVEIGGHYFKFVVLIAAGGALLGCLMGVWLGHSLSGFYQLYYKFPFLVFSVDPSAFVIGFVSSVAAASAASLLVLRRAFNLPAAEAMRPPAPPDYSASLQIPKPVSTWLDQPSRMMLRSVLRQPARAMLATLGIAAGMSLSVAMLSVMSAFDRTISLSFDVIDRSDVTVTFIEPLGSSATFSLQSLDGVFKVEPFRAVSVLMRNGVHDYRGSITALSENPALYRAVDVSMQAIDLPTEGIVLSRSLAEQLAILPGQWLTIEIREGRRPVIEVPVVSIADTLLGSPAFMSIETLNRLLKEPGRLSGAYLSIDQQQSQRLYRQLKDMPAVAGVTLREESRSAIREVMDTGAGAMRFIMTAIAAVISFGVVYNTARISFAERARDLASLRVLGLSRSETGFVLLGELALIALLALPVGCLLGYFLTSLIAEAFSTDLYRIPMAFVPASYGLAMLGVVVAAVVSGILLQRDIHRLDLVSALKIRE</sequence>
<dbReference type="STRING" id="1286106.MPL1_00947"/>
<proteinExistence type="inferred from homology"/>
<gene>
    <name evidence="10" type="ORF">MPL1_00947</name>
</gene>
<feature type="transmembrane region" description="Helical" evidence="7">
    <location>
        <begin position="748"/>
        <end position="771"/>
    </location>
</feature>
<feature type="domain" description="MacB-like periplasmic core" evidence="9">
    <location>
        <begin position="435"/>
        <end position="617"/>
    </location>
</feature>
<protein>
    <submittedName>
        <fullName evidence="10">ABC transporter permease</fullName>
    </submittedName>
</protein>
<feature type="transmembrane region" description="Helical" evidence="7">
    <location>
        <begin position="434"/>
        <end position="458"/>
    </location>
</feature>
<organism evidence="10 11">
    <name type="scientific">Methylophaga lonarensis MPL</name>
    <dbReference type="NCBI Taxonomy" id="1286106"/>
    <lineage>
        <taxon>Bacteria</taxon>
        <taxon>Pseudomonadati</taxon>
        <taxon>Pseudomonadota</taxon>
        <taxon>Gammaproteobacteria</taxon>
        <taxon>Thiotrichales</taxon>
        <taxon>Piscirickettsiaceae</taxon>
        <taxon>Methylophaga</taxon>
    </lineage>
</organism>
<evidence type="ECO:0000256" key="4">
    <source>
        <dbReference type="ARBA" id="ARBA00022692"/>
    </source>
</evidence>
<dbReference type="InterPro" id="IPR003838">
    <property type="entry name" value="ABC3_permease_C"/>
</dbReference>
<evidence type="ECO:0000313" key="11">
    <source>
        <dbReference type="Proteomes" id="UP000012019"/>
    </source>
</evidence>
<keyword evidence="11" id="KW-1185">Reference proteome</keyword>
<dbReference type="Proteomes" id="UP000012019">
    <property type="component" value="Unassembled WGS sequence"/>
</dbReference>
<evidence type="ECO:0000256" key="6">
    <source>
        <dbReference type="ARBA" id="ARBA00023136"/>
    </source>
</evidence>
<dbReference type="InterPro" id="IPR025857">
    <property type="entry name" value="MacB_PCD"/>
</dbReference>
<accession>M7PUX6</accession>
<dbReference type="Pfam" id="PF12704">
    <property type="entry name" value="MacB_PCD"/>
    <property type="match status" value="1"/>
</dbReference>
<reference evidence="10 11" key="1">
    <citation type="journal article" date="2013" name="Genome Announc.">
        <title>Draft Genome Sequence of Methylophaga lonarensis MPLT, a Haloalkaliphilic (Non-Methane-Utilizing) Methylotroph.</title>
        <authorList>
            <person name="Shetty S.A."/>
            <person name="Marathe N.P."/>
            <person name="Munot H."/>
            <person name="Antony C.P."/>
            <person name="Dhotre D.P."/>
            <person name="Murrell J.C."/>
            <person name="Shouche Y.S."/>
        </authorList>
    </citation>
    <scope>NUCLEOTIDE SEQUENCE [LARGE SCALE GENOMIC DNA]</scope>
    <source>
        <strain evidence="10 11">MPL</strain>
    </source>
</reference>
<feature type="transmembrane region" description="Helical" evidence="7">
    <location>
        <begin position="318"/>
        <end position="341"/>
    </location>
</feature>
<evidence type="ECO:0000256" key="5">
    <source>
        <dbReference type="ARBA" id="ARBA00022989"/>
    </source>
</evidence>
<keyword evidence="6 7" id="KW-0472">Membrane</keyword>
<evidence type="ECO:0000256" key="2">
    <source>
        <dbReference type="ARBA" id="ARBA00005236"/>
    </source>
</evidence>
<feature type="transmembrane region" description="Helical" evidence="7">
    <location>
        <begin position="661"/>
        <end position="683"/>
    </location>
</feature>
<dbReference type="eggNOG" id="COG0577">
    <property type="taxonomic scope" value="Bacteria"/>
</dbReference>
<dbReference type="PATRIC" id="fig|1286106.3.peg.190"/>
<keyword evidence="4 7" id="KW-0812">Transmembrane</keyword>
<feature type="domain" description="ABC3 transporter permease C-terminal" evidence="8">
    <location>
        <begin position="662"/>
        <end position="771"/>
    </location>
</feature>
<feature type="transmembrane region" description="Helical" evidence="7">
    <location>
        <begin position="361"/>
        <end position="382"/>
    </location>
</feature>
<dbReference type="InterPro" id="IPR051447">
    <property type="entry name" value="Lipoprotein-release_system"/>
</dbReference>
<dbReference type="Pfam" id="PF02687">
    <property type="entry name" value="FtsX"/>
    <property type="match status" value="2"/>
</dbReference>
<feature type="transmembrane region" description="Helical" evidence="7">
    <location>
        <begin position="270"/>
        <end position="287"/>
    </location>
</feature>
<dbReference type="EMBL" id="APHR01000004">
    <property type="protein sequence ID" value="EMR14249.1"/>
    <property type="molecule type" value="Genomic_DNA"/>
</dbReference>
<feature type="domain" description="ABC3 transporter permease C-terminal" evidence="8">
    <location>
        <begin position="274"/>
        <end position="389"/>
    </location>
</feature>